<evidence type="ECO:0000256" key="1">
    <source>
        <dbReference type="SAM" id="MobiDB-lite"/>
    </source>
</evidence>
<evidence type="ECO:0000313" key="3">
    <source>
        <dbReference type="EMBL" id="TFF16693.1"/>
    </source>
</evidence>
<gene>
    <name evidence="3" type="ORF">E1O70_04805</name>
</gene>
<evidence type="ECO:0008006" key="5">
    <source>
        <dbReference type="Google" id="ProtNLM"/>
    </source>
</evidence>
<keyword evidence="4" id="KW-1185">Reference proteome</keyword>
<dbReference type="EMBL" id="SOZH01000003">
    <property type="protein sequence ID" value="TFF16693.1"/>
    <property type="molecule type" value="Genomic_DNA"/>
</dbReference>
<keyword evidence="2" id="KW-1133">Transmembrane helix</keyword>
<feature type="compositionally biased region" description="Low complexity" evidence="1">
    <location>
        <begin position="22"/>
        <end position="32"/>
    </location>
</feature>
<protein>
    <recommendedName>
        <fullName evidence="5">Pyrrolo-quinoline quinone</fullName>
    </recommendedName>
</protein>
<feature type="compositionally biased region" description="Basic and acidic residues" evidence="1">
    <location>
        <begin position="532"/>
        <end position="542"/>
    </location>
</feature>
<feature type="transmembrane region" description="Helical" evidence="2">
    <location>
        <begin position="39"/>
        <end position="60"/>
    </location>
</feature>
<feature type="compositionally biased region" description="Low complexity" evidence="1">
    <location>
        <begin position="402"/>
        <end position="425"/>
    </location>
</feature>
<reference evidence="3 4" key="1">
    <citation type="submission" date="2019-03" db="EMBL/GenBank/DDBJ databases">
        <title>Cellulosimicrobium funkei JCM14302 Assembly.</title>
        <authorList>
            <person name="Dou T."/>
        </authorList>
    </citation>
    <scope>NUCLEOTIDE SEQUENCE [LARGE SCALE GENOMIC DNA]</scope>
    <source>
        <strain evidence="3 4">JCM 14302</strain>
    </source>
</reference>
<evidence type="ECO:0000313" key="4">
    <source>
        <dbReference type="Proteomes" id="UP000298003"/>
    </source>
</evidence>
<feature type="region of interest" description="Disordered" evidence="1">
    <location>
        <begin position="1"/>
        <end position="33"/>
    </location>
</feature>
<dbReference type="InterPro" id="IPR015943">
    <property type="entry name" value="WD40/YVTN_repeat-like_dom_sf"/>
</dbReference>
<accession>A0A4Y8R6N5</accession>
<name>A0A4Y8R6N5_9MICO</name>
<dbReference type="Gene3D" id="2.130.10.10">
    <property type="entry name" value="YVTN repeat-like/Quinoprotein amine dehydrogenase"/>
    <property type="match status" value="1"/>
</dbReference>
<dbReference type="RefSeq" id="WP_061267300.1">
    <property type="nucleotide sequence ID" value="NZ_SOZH01000003.1"/>
</dbReference>
<dbReference type="Proteomes" id="UP000298003">
    <property type="component" value="Unassembled WGS sequence"/>
</dbReference>
<sequence>MAPLHRVELVPDDEPAPGGRGTPAEGAPGRAAPARRRTLLARVVAPLLALAVALGAVASWRSSTAEQARLAHTGAVRSLAVPPTPAWSADAAAPRVAVVDDVVVTVTAAGVEGRDAASGARRWLALDATATCGPTPDESAGPVTEALVCVTGPALAPVAHVVGPDGPVTGPVPLGDTLGRAVPAPDGTVLRWARTGGVVHLALQDARTARVRWRHDVPPDDAERTPMCRPQVAGQAAATVEDGLLVVRGCRVSAVLTLAGARIDAPGPAVTTDVVPLPDGTFLRTRVLPPGRGATTELVAPDAAVLAAVDGRLLRPLVGPEDDAAPWLVATADGVRALAAADGSGDGLRERWRLAQPVAQVVALAAERAVVVTGERVVALDARSGEPVWSWPRSSPAGRAAVPGVGTAPGSTTTTADDGPGTTGPRVDLTRGVAAAFTDGVTLALVVPDGSSRRSRTVALSLEDGDVRWDVVGDGDPSGFTALAGYVGHVDAGTSRVVVLERRPCGRSRPRARGRRGREPVGRPALPSGPPDRGEGGRRAEA</sequence>
<evidence type="ECO:0000256" key="2">
    <source>
        <dbReference type="SAM" id="Phobius"/>
    </source>
</evidence>
<proteinExistence type="predicted"/>
<feature type="compositionally biased region" description="Basic residues" evidence="1">
    <location>
        <begin position="505"/>
        <end position="516"/>
    </location>
</feature>
<keyword evidence="2" id="KW-0472">Membrane</keyword>
<dbReference type="AlphaFoldDB" id="A0A4Y8R6N5"/>
<dbReference type="InterPro" id="IPR011047">
    <property type="entry name" value="Quinoprotein_ADH-like_sf"/>
</dbReference>
<dbReference type="SUPFAM" id="SSF50998">
    <property type="entry name" value="Quinoprotein alcohol dehydrogenase-like"/>
    <property type="match status" value="1"/>
</dbReference>
<organism evidence="3 4">
    <name type="scientific">Cellulosimicrobium funkei</name>
    <dbReference type="NCBI Taxonomy" id="264251"/>
    <lineage>
        <taxon>Bacteria</taxon>
        <taxon>Bacillati</taxon>
        <taxon>Actinomycetota</taxon>
        <taxon>Actinomycetes</taxon>
        <taxon>Micrococcales</taxon>
        <taxon>Promicromonosporaceae</taxon>
        <taxon>Cellulosimicrobium</taxon>
    </lineage>
</organism>
<keyword evidence="2" id="KW-0812">Transmembrane</keyword>
<dbReference type="GeneID" id="95683807"/>
<feature type="region of interest" description="Disordered" evidence="1">
    <location>
        <begin position="502"/>
        <end position="542"/>
    </location>
</feature>
<comment type="caution">
    <text evidence="3">The sequence shown here is derived from an EMBL/GenBank/DDBJ whole genome shotgun (WGS) entry which is preliminary data.</text>
</comment>
<feature type="region of interest" description="Disordered" evidence="1">
    <location>
        <begin position="388"/>
        <end position="426"/>
    </location>
</feature>